<proteinExistence type="inferred from homology"/>
<evidence type="ECO:0000256" key="5">
    <source>
        <dbReference type="ARBA" id="ARBA00023143"/>
    </source>
</evidence>
<protein>
    <recommendedName>
        <fullName evidence="7">Flagellar protein</fullName>
    </recommendedName>
</protein>
<sequence>MPMIRPCHPFRLIPLLLLTPTVAMADTSLNSQLTHSILLTTGMLMVVIACFLGLAWLTRRLQASHTGQQRSLKIVESIPVGRNEKICIIKAGSNYQVVGVTAHQITLLDTLDQVETEQPANHKNQAWNWAQSLLQKQPLQSNSQ</sequence>
<keyword evidence="1 7" id="KW-1003">Cell membrane</keyword>
<feature type="transmembrane region" description="Helical" evidence="7">
    <location>
        <begin position="35"/>
        <end position="57"/>
    </location>
</feature>
<evidence type="ECO:0000313" key="9">
    <source>
        <dbReference type="EMBL" id="MET4755172.1"/>
    </source>
</evidence>
<dbReference type="NCBIfam" id="TIGR03500">
    <property type="entry name" value="FliO_TIGR"/>
    <property type="match status" value="1"/>
</dbReference>
<keyword evidence="2 7" id="KW-0812">Transmembrane</keyword>
<comment type="caution">
    <text evidence="9">The sequence shown here is derived from an EMBL/GenBank/DDBJ whole genome shotgun (WGS) entry which is preliminary data.</text>
</comment>
<evidence type="ECO:0000256" key="6">
    <source>
        <dbReference type="ARBA" id="ARBA00037937"/>
    </source>
</evidence>
<keyword evidence="9" id="KW-0282">Flagellum</keyword>
<organism evidence="9 10">
    <name type="scientific">Endozoicomonas lisbonensis</name>
    <dbReference type="NCBI Taxonomy" id="3120522"/>
    <lineage>
        <taxon>Bacteria</taxon>
        <taxon>Pseudomonadati</taxon>
        <taxon>Pseudomonadota</taxon>
        <taxon>Gammaproteobacteria</taxon>
        <taxon>Oceanospirillales</taxon>
        <taxon>Endozoicomonadaceae</taxon>
        <taxon>Endozoicomonas</taxon>
    </lineage>
</organism>
<keyword evidence="5 7" id="KW-0975">Bacterial flagellum</keyword>
<dbReference type="PANTHER" id="PTHR38766:SF1">
    <property type="entry name" value="FLAGELLAR PROTEIN FLIO"/>
    <property type="match status" value="1"/>
</dbReference>
<reference evidence="9 10" key="1">
    <citation type="submission" date="2024-06" db="EMBL/GenBank/DDBJ databases">
        <title>Genomic Encyclopedia of Type Strains, Phase V (KMG-V): Genome sequencing to study the core and pangenomes of soil and plant-associated prokaryotes.</title>
        <authorList>
            <person name="Whitman W."/>
        </authorList>
    </citation>
    <scope>NUCLEOTIDE SEQUENCE [LARGE SCALE GENOMIC DNA]</scope>
    <source>
        <strain evidence="9 10">NE40</strain>
    </source>
</reference>
<name>A0ABV2SBN2_9GAMM</name>
<dbReference type="EMBL" id="JBEWTB010000002">
    <property type="protein sequence ID" value="MET4755172.1"/>
    <property type="molecule type" value="Genomic_DNA"/>
</dbReference>
<gene>
    <name evidence="9" type="ORF">V5J35_000364</name>
</gene>
<evidence type="ECO:0000256" key="1">
    <source>
        <dbReference type="ARBA" id="ARBA00022475"/>
    </source>
</evidence>
<dbReference type="PANTHER" id="PTHR38766">
    <property type="entry name" value="FLAGELLAR PROTEIN FLIO"/>
    <property type="match status" value="1"/>
</dbReference>
<feature type="chain" id="PRO_5045060172" description="Flagellar protein" evidence="8">
    <location>
        <begin position="26"/>
        <end position="144"/>
    </location>
</feature>
<evidence type="ECO:0000256" key="3">
    <source>
        <dbReference type="ARBA" id="ARBA00022989"/>
    </source>
</evidence>
<dbReference type="Proteomes" id="UP001549366">
    <property type="component" value="Unassembled WGS sequence"/>
</dbReference>
<comment type="subcellular location">
    <subcellularLocation>
        <location evidence="7">Cell membrane</location>
    </subcellularLocation>
    <subcellularLocation>
        <location evidence="7">Bacterial flagellum basal body</location>
    </subcellularLocation>
</comment>
<keyword evidence="4 7" id="KW-0472">Membrane</keyword>
<keyword evidence="9" id="KW-0966">Cell projection</keyword>
<evidence type="ECO:0000256" key="7">
    <source>
        <dbReference type="RuleBase" id="RU362064"/>
    </source>
</evidence>
<evidence type="ECO:0000256" key="2">
    <source>
        <dbReference type="ARBA" id="ARBA00022692"/>
    </source>
</evidence>
<keyword evidence="8" id="KW-0732">Signal</keyword>
<keyword evidence="3 7" id="KW-1133">Transmembrane helix</keyword>
<dbReference type="Pfam" id="PF04347">
    <property type="entry name" value="FliO"/>
    <property type="match status" value="1"/>
</dbReference>
<dbReference type="InterPro" id="IPR022781">
    <property type="entry name" value="Flagellar_biosynth_FliO"/>
</dbReference>
<feature type="signal peptide" evidence="8">
    <location>
        <begin position="1"/>
        <end position="25"/>
    </location>
</feature>
<evidence type="ECO:0000256" key="4">
    <source>
        <dbReference type="ARBA" id="ARBA00023136"/>
    </source>
</evidence>
<dbReference type="InterPro" id="IPR052205">
    <property type="entry name" value="FliO/MopB"/>
</dbReference>
<evidence type="ECO:0000313" key="10">
    <source>
        <dbReference type="Proteomes" id="UP001549366"/>
    </source>
</evidence>
<evidence type="ECO:0000256" key="8">
    <source>
        <dbReference type="SAM" id="SignalP"/>
    </source>
</evidence>
<keyword evidence="9" id="KW-0969">Cilium</keyword>
<comment type="similarity">
    <text evidence="6 7">Belongs to the FliO/MopB family.</text>
</comment>
<accession>A0ABV2SBN2</accession>
<keyword evidence="10" id="KW-1185">Reference proteome</keyword>